<accession>A0A9P3G9S1</accession>
<comment type="caution">
    <text evidence="2">The sequence shown here is derived from an EMBL/GenBank/DDBJ whole genome shotgun (WGS) entry which is preliminary data.</text>
</comment>
<name>A0A9P3G9S1_9APHY</name>
<evidence type="ECO:0000313" key="2">
    <source>
        <dbReference type="EMBL" id="GJE91867.1"/>
    </source>
</evidence>
<dbReference type="Proteomes" id="UP000703269">
    <property type="component" value="Unassembled WGS sequence"/>
</dbReference>
<dbReference type="AlphaFoldDB" id="A0A9P3G9S1"/>
<dbReference type="Pfam" id="PF00248">
    <property type="entry name" value="Aldo_ket_red"/>
    <property type="match status" value="1"/>
</dbReference>
<keyword evidence="3" id="KW-1185">Reference proteome</keyword>
<dbReference type="SUPFAM" id="SSF51430">
    <property type="entry name" value="NAD(P)-linked oxidoreductase"/>
    <property type="match status" value="1"/>
</dbReference>
<sequence length="127" mass="13208">MSATRVPLVLGAGSFGTPTSGSRVSDPALVQEFINFCVAHGLRGIDASRIYGNGTAEKLLGSLDLRGFMRVDTKNFPVNPGDHAQGTLKRAVEESCALLGPTKSACSTCTHCKHGGISGDLKCSRTG</sequence>
<reference evidence="2 3" key="1">
    <citation type="submission" date="2021-08" db="EMBL/GenBank/DDBJ databases">
        <title>Draft Genome Sequence of Phanerochaete sordida strain YK-624.</title>
        <authorList>
            <person name="Mori T."/>
            <person name="Dohra H."/>
            <person name="Suzuki T."/>
            <person name="Kawagishi H."/>
            <person name="Hirai H."/>
        </authorList>
    </citation>
    <scope>NUCLEOTIDE SEQUENCE [LARGE SCALE GENOMIC DNA]</scope>
    <source>
        <strain evidence="2 3">YK-624</strain>
    </source>
</reference>
<dbReference type="EMBL" id="BPQB01000023">
    <property type="protein sequence ID" value="GJE91867.1"/>
    <property type="molecule type" value="Genomic_DNA"/>
</dbReference>
<evidence type="ECO:0000313" key="3">
    <source>
        <dbReference type="Proteomes" id="UP000703269"/>
    </source>
</evidence>
<evidence type="ECO:0000259" key="1">
    <source>
        <dbReference type="Pfam" id="PF00248"/>
    </source>
</evidence>
<proteinExistence type="predicted"/>
<gene>
    <name evidence="2" type="ORF">PsYK624_080180</name>
</gene>
<dbReference type="InterPro" id="IPR036812">
    <property type="entry name" value="NAD(P)_OxRdtase_dom_sf"/>
</dbReference>
<dbReference type="OrthoDB" id="2310150at2759"/>
<organism evidence="2 3">
    <name type="scientific">Phanerochaete sordida</name>
    <dbReference type="NCBI Taxonomy" id="48140"/>
    <lineage>
        <taxon>Eukaryota</taxon>
        <taxon>Fungi</taxon>
        <taxon>Dikarya</taxon>
        <taxon>Basidiomycota</taxon>
        <taxon>Agaricomycotina</taxon>
        <taxon>Agaricomycetes</taxon>
        <taxon>Polyporales</taxon>
        <taxon>Phanerochaetaceae</taxon>
        <taxon>Phanerochaete</taxon>
    </lineage>
</organism>
<dbReference type="Gene3D" id="3.20.20.100">
    <property type="entry name" value="NADP-dependent oxidoreductase domain"/>
    <property type="match status" value="1"/>
</dbReference>
<dbReference type="InterPro" id="IPR023210">
    <property type="entry name" value="NADP_OxRdtase_dom"/>
</dbReference>
<feature type="domain" description="NADP-dependent oxidoreductase" evidence="1">
    <location>
        <begin position="8"/>
        <end position="97"/>
    </location>
</feature>
<protein>
    <recommendedName>
        <fullName evidence="1">NADP-dependent oxidoreductase domain-containing protein</fullName>
    </recommendedName>
</protein>